<dbReference type="InterPro" id="IPR000086">
    <property type="entry name" value="NUDIX_hydrolase_dom"/>
</dbReference>
<evidence type="ECO:0000256" key="3">
    <source>
        <dbReference type="ARBA" id="ARBA00022801"/>
    </source>
</evidence>
<dbReference type="Gene3D" id="3.90.79.10">
    <property type="entry name" value="Nucleoside Triphosphate Pyrophosphohydrolase"/>
    <property type="match status" value="1"/>
</dbReference>
<dbReference type="GO" id="GO:0016787">
    <property type="term" value="F:hydrolase activity"/>
    <property type="evidence" value="ECO:0007669"/>
    <property type="project" value="UniProtKB-KW"/>
</dbReference>
<comment type="cofactor">
    <cofactor evidence="1">
        <name>Mg(2+)</name>
        <dbReference type="ChEBI" id="CHEBI:18420"/>
    </cofactor>
</comment>
<sequence length="161" mass="18087">MNLLAPDSIATQKKNLLPNGRLQQVAALVWRVENGELQLLTITSRGTGRWIIPKGWPQTGRTLARTAMREAFEEAGIRGVIDPVPVGTYDYQKYDMPPEAVSSFTVAVYAVAFTEQVDQWPERGERILEWVSPELAAERVEEPELKKLIHNFAPQVSLSDN</sequence>
<dbReference type="Pfam" id="PF00293">
    <property type="entry name" value="NUDIX"/>
    <property type="match status" value="1"/>
</dbReference>
<feature type="domain" description="Nudix hydrolase" evidence="5">
    <location>
        <begin position="20"/>
        <end position="153"/>
    </location>
</feature>
<dbReference type="PANTHER" id="PTHR12629:SF0">
    <property type="entry name" value="DIPHOSPHOINOSITOL-POLYPHOSPHATE DIPHOSPHATASE"/>
    <property type="match status" value="1"/>
</dbReference>
<keyword evidence="2" id="KW-0479">Metal-binding</keyword>
<dbReference type="PROSITE" id="PS51462">
    <property type="entry name" value="NUDIX"/>
    <property type="match status" value="1"/>
</dbReference>
<reference evidence="6 7" key="1">
    <citation type="journal article" date="2019" name="Int. J. Syst. Evol. Microbiol.">
        <title>The Global Catalogue of Microorganisms (GCM) 10K type strain sequencing project: providing services to taxonomists for standard genome sequencing and annotation.</title>
        <authorList>
            <consortium name="The Broad Institute Genomics Platform"/>
            <consortium name="The Broad Institute Genome Sequencing Center for Infectious Disease"/>
            <person name="Wu L."/>
            <person name="Ma J."/>
        </authorList>
    </citation>
    <scope>NUCLEOTIDE SEQUENCE [LARGE SCALE GENOMIC DNA]</scope>
    <source>
        <strain evidence="6 7">JCM 15115</strain>
    </source>
</reference>
<dbReference type="CDD" id="cd04666">
    <property type="entry name" value="NUDIX_DIPP2_like_Nudt4"/>
    <property type="match status" value="1"/>
</dbReference>
<proteinExistence type="predicted"/>
<keyword evidence="4" id="KW-0460">Magnesium</keyword>
<gene>
    <name evidence="6" type="ORF">GCM10008943_18100</name>
</gene>
<dbReference type="PANTHER" id="PTHR12629">
    <property type="entry name" value="DIPHOSPHOINOSITOL POLYPHOSPHATE PHOSPHOHYDROLASE"/>
    <property type="match status" value="1"/>
</dbReference>
<organism evidence="6 7">
    <name type="scientific">Paenochrobactrum glaciei</name>
    <dbReference type="NCBI Taxonomy" id="486407"/>
    <lineage>
        <taxon>Bacteria</taxon>
        <taxon>Pseudomonadati</taxon>
        <taxon>Pseudomonadota</taxon>
        <taxon>Alphaproteobacteria</taxon>
        <taxon>Hyphomicrobiales</taxon>
        <taxon>Brucellaceae</taxon>
        <taxon>Paenochrobactrum</taxon>
    </lineage>
</organism>
<accession>A0ABN1G323</accession>
<evidence type="ECO:0000313" key="6">
    <source>
        <dbReference type="EMBL" id="GAA0603010.1"/>
    </source>
</evidence>
<dbReference type="SUPFAM" id="SSF55811">
    <property type="entry name" value="Nudix"/>
    <property type="match status" value="1"/>
</dbReference>
<evidence type="ECO:0000256" key="1">
    <source>
        <dbReference type="ARBA" id="ARBA00001946"/>
    </source>
</evidence>
<dbReference type="InterPro" id="IPR015797">
    <property type="entry name" value="NUDIX_hydrolase-like_dom_sf"/>
</dbReference>
<dbReference type="InterPro" id="IPR047198">
    <property type="entry name" value="DDP-like_NUDIX"/>
</dbReference>
<evidence type="ECO:0000259" key="5">
    <source>
        <dbReference type="PROSITE" id="PS51462"/>
    </source>
</evidence>
<keyword evidence="7" id="KW-1185">Reference proteome</keyword>
<dbReference type="EMBL" id="BAAADE010000002">
    <property type="protein sequence ID" value="GAA0603010.1"/>
    <property type="molecule type" value="Genomic_DNA"/>
</dbReference>
<comment type="caution">
    <text evidence="6">The sequence shown here is derived from an EMBL/GenBank/DDBJ whole genome shotgun (WGS) entry which is preliminary data.</text>
</comment>
<dbReference type="RefSeq" id="WP_343804589.1">
    <property type="nucleotide sequence ID" value="NZ_BAAADE010000002.1"/>
</dbReference>
<protein>
    <submittedName>
        <fullName evidence="6">NUDIX hydrolase</fullName>
    </submittedName>
</protein>
<keyword evidence="3 6" id="KW-0378">Hydrolase</keyword>
<name>A0ABN1G323_9HYPH</name>
<evidence type="ECO:0000256" key="2">
    <source>
        <dbReference type="ARBA" id="ARBA00022723"/>
    </source>
</evidence>
<evidence type="ECO:0000256" key="4">
    <source>
        <dbReference type="ARBA" id="ARBA00022842"/>
    </source>
</evidence>
<dbReference type="Proteomes" id="UP001424441">
    <property type="component" value="Unassembled WGS sequence"/>
</dbReference>
<evidence type="ECO:0000313" key="7">
    <source>
        <dbReference type="Proteomes" id="UP001424441"/>
    </source>
</evidence>